<proteinExistence type="predicted"/>
<evidence type="ECO:0000313" key="1">
    <source>
        <dbReference type="EMBL" id="MOY35924.1"/>
    </source>
</evidence>
<reference evidence="1" key="1">
    <citation type="submission" date="2019-04" db="EMBL/GenBank/DDBJ databases">
        <title>An insight into the mialome of Ixodes scapularis.</title>
        <authorList>
            <person name="Ribeiro J.M."/>
            <person name="Mather T.N."/>
            <person name="Karim S."/>
        </authorList>
    </citation>
    <scope>NUCLEOTIDE SEQUENCE</scope>
</reference>
<sequence>MRQRSLTSWVCIPCATATGTSRRHVPPAGTAFTRVWTGSPTSSEIRSRARLDVKEKTTTTLSEPLPLCTETEGGPPVSSEFFFFRSVVCHQSSRSFLQSSITIFFCQTFFSLSPPPPRNLLLLVQ</sequence>
<name>A0A4D5RGD9_IXOSC</name>
<dbReference type="EMBL" id="GHJT01001953">
    <property type="protein sequence ID" value="MOY35924.1"/>
    <property type="molecule type" value="Transcribed_RNA"/>
</dbReference>
<organism evidence="1">
    <name type="scientific">Ixodes scapularis</name>
    <name type="common">Black-legged tick</name>
    <name type="synonym">Deer tick</name>
    <dbReference type="NCBI Taxonomy" id="6945"/>
    <lineage>
        <taxon>Eukaryota</taxon>
        <taxon>Metazoa</taxon>
        <taxon>Ecdysozoa</taxon>
        <taxon>Arthropoda</taxon>
        <taxon>Chelicerata</taxon>
        <taxon>Arachnida</taxon>
        <taxon>Acari</taxon>
        <taxon>Parasitiformes</taxon>
        <taxon>Ixodida</taxon>
        <taxon>Ixodoidea</taxon>
        <taxon>Ixodidae</taxon>
        <taxon>Ixodinae</taxon>
        <taxon>Ixodes</taxon>
    </lineage>
</organism>
<dbReference type="AlphaFoldDB" id="A0A4D5RGD9"/>
<accession>A0A4D5RGD9</accession>
<protein>
    <submittedName>
        <fullName evidence="1">Putative secreted protein</fullName>
    </submittedName>
</protein>